<organism evidence="1 2">
    <name type="scientific">Nitrosomonas cryotolerans ATCC 49181</name>
    <dbReference type="NCBI Taxonomy" id="1131553"/>
    <lineage>
        <taxon>Bacteria</taxon>
        <taxon>Pseudomonadati</taxon>
        <taxon>Pseudomonadota</taxon>
        <taxon>Betaproteobacteria</taxon>
        <taxon>Nitrosomonadales</taxon>
        <taxon>Nitrosomonadaceae</taxon>
        <taxon>Nitrosomonas</taxon>
    </lineage>
</organism>
<dbReference type="InterPro" id="IPR036909">
    <property type="entry name" value="Cyt_c-like_dom_sf"/>
</dbReference>
<evidence type="ECO:0000313" key="2">
    <source>
        <dbReference type="Proteomes" id="UP000185062"/>
    </source>
</evidence>
<evidence type="ECO:0000313" key="1">
    <source>
        <dbReference type="EMBL" id="SIO36413.1"/>
    </source>
</evidence>
<dbReference type="GO" id="GO:0009055">
    <property type="term" value="F:electron transfer activity"/>
    <property type="evidence" value="ECO:0007669"/>
    <property type="project" value="InterPro"/>
</dbReference>
<dbReference type="SUPFAM" id="SSF46626">
    <property type="entry name" value="Cytochrome c"/>
    <property type="match status" value="1"/>
</dbReference>
<dbReference type="EMBL" id="FSRO01000001">
    <property type="protein sequence ID" value="SIO36413.1"/>
    <property type="molecule type" value="Genomic_DNA"/>
</dbReference>
<dbReference type="PANTHER" id="PTHR30600:SF9">
    <property type="entry name" value="BLR7738 PROTEIN"/>
    <property type="match status" value="1"/>
</dbReference>
<protein>
    <recommendedName>
        <fullName evidence="3">Cytochrome c</fullName>
    </recommendedName>
</protein>
<dbReference type="AlphaFoldDB" id="A0A1N6IWK0"/>
<accession>A0A1N6IWK0</accession>
<dbReference type="eggNOG" id="COG2010">
    <property type="taxonomic scope" value="Bacteria"/>
</dbReference>
<keyword evidence="2" id="KW-1185">Reference proteome</keyword>
<gene>
    <name evidence="1" type="ORF">SAMN02743940_2134</name>
</gene>
<proteinExistence type="predicted"/>
<dbReference type="InterPro" id="IPR051395">
    <property type="entry name" value="Cytochrome_c_Peroxidase/MauG"/>
</dbReference>
<dbReference type="Gene3D" id="1.10.760.10">
    <property type="entry name" value="Cytochrome c-like domain"/>
    <property type="match status" value="1"/>
</dbReference>
<evidence type="ECO:0008006" key="3">
    <source>
        <dbReference type="Google" id="ProtNLM"/>
    </source>
</evidence>
<dbReference type="GO" id="GO:0004130">
    <property type="term" value="F:cytochrome-c peroxidase activity"/>
    <property type="evidence" value="ECO:0007669"/>
    <property type="project" value="TreeGrafter"/>
</dbReference>
<dbReference type="STRING" id="44575.SAMN05216419_102512"/>
<name>A0A1N6IWK0_9PROT</name>
<dbReference type="PANTHER" id="PTHR30600">
    <property type="entry name" value="CYTOCHROME C PEROXIDASE-RELATED"/>
    <property type="match status" value="1"/>
</dbReference>
<dbReference type="RefSeq" id="WP_074202593.1">
    <property type="nucleotide sequence ID" value="NZ_FSRO01000001.1"/>
</dbReference>
<dbReference type="PROSITE" id="PS51257">
    <property type="entry name" value="PROKAR_LIPOPROTEIN"/>
    <property type="match status" value="1"/>
</dbReference>
<sequence length="610" mass="67482">MNKLHGILIVLVLMISACDGDKAEKESSSKTTVVTTPVASENAWHKLQQQRQQQLDQYLVQQQVAYRWFADFPLGINDGVPFIILKLLPKIAPELWGSNENFLDVIGLHLDERIPDYPIARGIGWSGLARDEPNGAVDYASFTCGACHIGRVRTDEGMAYIDGGVNAHFNLPQYRVRASETIAKIVGDANDQEEKIKRMTKAVIAALDQVHTNDKNYFYRNYQLGDKVFDAEYEANQVALFKQNAPAIIAKFMGRTELEFQAFAALLEKNYNGFEAEMLNGFGGMADATGISTSFGYVVKRDVKKDPAANPETDLPPTQGITDFMAVWEQGKRKVSWSDDHKQLINGGGQWNGNIPIPMFRNLAAELTMGFGPETDVRVAAFAQELLENLPAPAYPFAVDMNQAEKGKGLYQQHCADCHRSHNGTVYETLGTDKGRAQVASEAITASGREGFTAICSPDTAIDMPQGTVTPCAEFEGVSLVGKAEFAMMDPALHDGYNALPLGGIWAQAPYLHNGSVPTMYHLLVPNERPAAFMKSRLDYDQELLGFSWRINSEAAQTEEEGYRYDTRAVKVFSNAGHDKDITIKGVTYKLDWSNDKEGAMAIIEFMKTL</sequence>
<dbReference type="GO" id="GO:0020037">
    <property type="term" value="F:heme binding"/>
    <property type="evidence" value="ECO:0007669"/>
    <property type="project" value="InterPro"/>
</dbReference>
<dbReference type="Proteomes" id="UP000185062">
    <property type="component" value="Unassembled WGS sequence"/>
</dbReference>
<reference evidence="1 2" key="1">
    <citation type="submission" date="2016-12" db="EMBL/GenBank/DDBJ databases">
        <authorList>
            <person name="Song W.-J."/>
            <person name="Kurnit D.M."/>
        </authorList>
    </citation>
    <scope>NUCLEOTIDE SEQUENCE [LARGE SCALE GENOMIC DNA]</scope>
    <source>
        <strain evidence="1 2">ATCC 49181</strain>
    </source>
</reference>
<dbReference type="Pfam" id="PF21419">
    <property type="entry name" value="RoxA-like_Cyt-c"/>
    <property type="match status" value="1"/>
</dbReference>